<evidence type="ECO:0000313" key="2">
    <source>
        <dbReference type="EMBL" id="CAB4143350.1"/>
    </source>
</evidence>
<dbReference type="InterPro" id="IPR003615">
    <property type="entry name" value="HNH_nuc"/>
</dbReference>
<accession>A0A6J5ME59</accession>
<reference evidence="2" key="1">
    <citation type="submission" date="2020-04" db="EMBL/GenBank/DDBJ databases">
        <authorList>
            <person name="Chiriac C."/>
            <person name="Salcher M."/>
            <person name="Ghai R."/>
            <person name="Kavagutti S V."/>
        </authorList>
    </citation>
    <scope>NUCLEOTIDE SEQUENCE</scope>
</reference>
<gene>
    <name evidence="2" type="ORF">UFOVP447_126</name>
</gene>
<dbReference type="EMBL" id="LR796423">
    <property type="protein sequence ID" value="CAB4143350.1"/>
    <property type="molecule type" value="Genomic_DNA"/>
</dbReference>
<feature type="domain" description="HNH nuclease" evidence="1">
    <location>
        <begin position="110"/>
        <end position="166"/>
    </location>
</feature>
<dbReference type="CDD" id="cd00085">
    <property type="entry name" value="HNHc"/>
    <property type="match status" value="1"/>
</dbReference>
<sequence length="181" mass="20747">MTEHNSLCGYGGIGRRPGSQTTKSYKYSCKETLMRKDLDERIEHIKQWIAEGQSKAFMCRELKCQRATLDSFLDKSGIVYKGNQGKSGFESDAYVPLDEYLKRDSIYPSKIKAKMLREGHKKHECEICENTEWMGKPIPLSIDHIDGNHYNNDLDNLRIICFNCHAQTDTFAGRSKGKKLS</sequence>
<protein>
    <submittedName>
        <fullName evidence="2">HNHc domain containing protein</fullName>
    </submittedName>
</protein>
<dbReference type="SMART" id="SM00507">
    <property type="entry name" value="HNHc"/>
    <property type="match status" value="1"/>
</dbReference>
<evidence type="ECO:0000259" key="1">
    <source>
        <dbReference type="SMART" id="SM00507"/>
    </source>
</evidence>
<organism evidence="2">
    <name type="scientific">uncultured Caudovirales phage</name>
    <dbReference type="NCBI Taxonomy" id="2100421"/>
    <lineage>
        <taxon>Viruses</taxon>
        <taxon>Duplodnaviria</taxon>
        <taxon>Heunggongvirae</taxon>
        <taxon>Uroviricota</taxon>
        <taxon>Caudoviricetes</taxon>
        <taxon>Peduoviridae</taxon>
        <taxon>Maltschvirus</taxon>
        <taxon>Maltschvirus maltsch</taxon>
    </lineage>
</organism>
<name>A0A6J5ME59_9CAUD</name>
<proteinExistence type="predicted"/>